<dbReference type="Gene3D" id="1.10.260.40">
    <property type="entry name" value="lambda repressor-like DNA-binding domains"/>
    <property type="match status" value="1"/>
</dbReference>
<accession>A0ABQ2W2L1</accession>
<dbReference type="EMBL" id="BMTF01000015">
    <property type="protein sequence ID" value="GGV89757.1"/>
    <property type="molecule type" value="Genomic_DNA"/>
</dbReference>
<dbReference type="Pfam" id="PF19054">
    <property type="entry name" value="DUF5753"/>
    <property type="match status" value="1"/>
</dbReference>
<comment type="caution">
    <text evidence="2">The sequence shown here is derived from an EMBL/GenBank/DDBJ whole genome shotgun (WGS) entry which is preliminary data.</text>
</comment>
<evidence type="ECO:0000313" key="2">
    <source>
        <dbReference type="EMBL" id="GGV89757.1"/>
    </source>
</evidence>
<feature type="domain" description="HTH cro/C1-type" evidence="1">
    <location>
        <begin position="21"/>
        <end position="73"/>
    </location>
</feature>
<dbReference type="SMART" id="SM00530">
    <property type="entry name" value="HTH_XRE"/>
    <property type="match status" value="1"/>
</dbReference>
<dbReference type="PROSITE" id="PS50943">
    <property type="entry name" value="HTH_CROC1"/>
    <property type="match status" value="1"/>
</dbReference>
<dbReference type="InterPro" id="IPR043917">
    <property type="entry name" value="DUF5753"/>
</dbReference>
<evidence type="ECO:0000313" key="3">
    <source>
        <dbReference type="Proteomes" id="UP000660675"/>
    </source>
</evidence>
<proteinExistence type="predicted"/>
<reference evidence="3" key="1">
    <citation type="journal article" date="2019" name="Int. J. Syst. Evol. Microbiol.">
        <title>The Global Catalogue of Microorganisms (GCM) 10K type strain sequencing project: providing services to taxonomists for standard genome sequencing and annotation.</title>
        <authorList>
            <consortium name="The Broad Institute Genomics Platform"/>
            <consortium name="The Broad Institute Genome Sequencing Center for Infectious Disease"/>
            <person name="Wu L."/>
            <person name="Ma J."/>
        </authorList>
    </citation>
    <scope>NUCLEOTIDE SEQUENCE [LARGE SCALE GENOMIC DNA]</scope>
    <source>
        <strain evidence="3">JCM 4376</strain>
    </source>
</reference>
<dbReference type="Proteomes" id="UP000660675">
    <property type="component" value="Unassembled WGS sequence"/>
</dbReference>
<sequence>MATCKEIDGSAGVPQFYGKELRFKREEAGLTLEKLSDGSFYGITYLSEIEHGHRRMPLDLAQHVDRVLKTDGFFGRRCEDVRKARRKGHAEYFERVLDAEKRAETIEQWSPTVFPGLLQTEPYARSLFRVERTPDLPEEIDVKVDARLARAQLFEKNHRTPQYWNILSESLLRLPIVPSQQMAEQLDHIAELTRRGRIFTQIIPWNAGAHPLMQGNALVLDFADAPPLAYTEGQHHGVTVDDPGLVKQYRRSYDLLRATALPPEVSLAMIEKAAEDYRNGVHPNRLEHRDLA</sequence>
<dbReference type="InterPro" id="IPR001387">
    <property type="entry name" value="Cro/C1-type_HTH"/>
</dbReference>
<dbReference type="CDD" id="cd00093">
    <property type="entry name" value="HTH_XRE"/>
    <property type="match status" value="1"/>
</dbReference>
<evidence type="ECO:0000259" key="1">
    <source>
        <dbReference type="PROSITE" id="PS50943"/>
    </source>
</evidence>
<name>A0ABQ2W2L1_9ACTN</name>
<protein>
    <submittedName>
        <fullName evidence="2">Transcriptional regulator</fullName>
    </submittedName>
</protein>
<dbReference type="RefSeq" id="WP_189545497.1">
    <property type="nucleotide sequence ID" value="NZ_BMTF01000015.1"/>
</dbReference>
<dbReference type="SUPFAM" id="SSF47413">
    <property type="entry name" value="lambda repressor-like DNA-binding domains"/>
    <property type="match status" value="1"/>
</dbReference>
<gene>
    <name evidence="2" type="ORF">GCM10015535_44300</name>
</gene>
<organism evidence="2 3">
    <name type="scientific">Streptomyces gelaticus</name>
    <dbReference type="NCBI Taxonomy" id="285446"/>
    <lineage>
        <taxon>Bacteria</taxon>
        <taxon>Bacillati</taxon>
        <taxon>Actinomycetota</taxon>
        <taxon>Actinomycetes</taxon>
        <taxon>Kitasatosporales</taxon>
        <taxon>Streptomycetaceae</taxon>
        <taxon>Streptomyces</taxon>
    </lineage>
</organism>
<keyword evidence="3" id="KW-1185">Reference proteome</keyword>
<dbReference type="InterPro" id="IPR010982">
    <property type="entry name" value="Lambda_DNA-bd_dom_sf"/>
</dbReference>